<dbReference type="EMBL" id="CP076136">
    <property type="protein sequence ID" value="QWG24453.1"/>
    <property type="molecule type" value="Genomic_DNA"/>
</dbReference>
<feature type="transmembrane region" description="Helical" evidence="1">
    <location>
        <begin position="64"/>
        <end position="81"/>
    </location>
</feature>
<proteinExistence type="predicted"/>
<keyword evidence="1" id="KW-1133">Transmembrane helix</keyword>
<dbReference type="AlphaFoldDB" id="A0A975NZT4"/>
<organism evidence="2 3">
    <name type="scientific">Bradyrhizobium sediminis</name>
    <dbReference type="NCBI Taxonomy" id="2840469"/>
    <lineage>
        <taxon>Bacteria</taxon>
        <taxon>Pseudomonadati</taxon>
        <taxon>Pseudomonadota</taxon>
        <taxon>Alphaproteobacteria</taxon>
        <taxon>Hyphomicrobiales</taxon>
        <taxon>Nitrobacteraceae</taxon>
        <taxon>Bradyrhizobium</taxon>
    </lineage>
</organism>
<keyword evidence="1" id="KW-0472">Membrane</keyword>
<accession>A0A975NZT4</accession>
<keyword evidence="3" id="KW-1185">Reference proteome</keyword>
<evidence type="ECO:0000313" key="2">
    <source>
        <dbReference type="EMBL" id="QWG24453.1"/>
    </source>
</evidence>
<dbReference type="Proteomes" id="UP000676951">
    <property type="component" value="Chromosome"/>
</dbReference>
<name>A0A975NZT4_9BRAD</name>
<dbReference type="RefSeq" id="WP_215605196.1">
    <property type="nucleotide sequence ID" value="NZ_CP076136.1"/>
</dbReference>
<gene>
    <name evidence="2" type="ORF">KMZ93_05975</name>
</gene>
<protein>
    <submittedName>
        <fullName evidence="2">Uncharacterized protein</fullName>
    </submittedName>
</protein>
<evidence type="ECO:0000256" key="1">
    <source>
        <dbReference type="SAM" id="Phobius"/>
    </source>
</evidence>
<sequence>MKKKFIGFVRPAFDSSQKVQRISCGMPLLYIACDGTKQRSWGLVEPCAGAVAYPRGTITAKRSNVMRAFLLLVAFLIGLASPSRAGMRRFPAQAFLNCIG</sequence>
<evidence type="ECO:0000313" key="3">
    <source>
        <dbReference type="Proteomes" id="UP000676951"/>
    </source>
</evidence>
<keyword evidence="1" id="KW-0812">Transmembrane</keyword>
<reference evidence="2 3" key="1">
    <citation type="submission" date="2021-06" db="EMBL/GenBank/DDBJ databases">
        <title>Bradyrhizobium sp. S2-11-4 Genome sequencing.</title>
        <authorList>
            <person name="Jin L."/>
        </authorList>
    </citation>
    <scope>NUCLEOTIDE SEQUENCE [LARGE SCALE GENOMIC DNA]</scope>
    <source>
        <strain evidence="2 3">S2-11-4</strain>
    </source>
</reference>